<name>A0A5C3PTD2_9APHY</name>
<dbReference type="AlphaFoldDB" id="A0A5C3PTD2"/>
<accession>A0A5C3PTD2</accession>
<proteinExistence type="predicted"/>
<dbReference type="Proteomes" id="UP000308197">
    <property type="component" value="Unassembled WGS sequence"/>
</dbReference>
<dbReference type="EMBL" id="ML210994">
    <property type="protein sequence ID" value="TFK92651.1"/>
    <property type="molecule type" value="Genomic_DNA"/>
</dbReference>
<dbReference type="InParanoid" id="A0A5C3PTD2"/>
<gene>
    <name evidence="2" type="ORF">K466DRAFT_205516</name>
</gene>
<keyword evidence="3" id="KW-1185">Reference proteome</keyword>
<evidence type="ECO:0000313" key="3">
    <source>
        <dbReference type="Proteomes" id="UP000308197"/>
    </source>
</evidence>
<feature type="region of interest" description="Disordered" evidence="1">
    <location>
        <begin position="1"/>
        <end position="20"/>
    </location>
</feature>
<sequence length="149" mass="16104">MPACRNSPSPGTPRLPPSSVGPSCFPYSTDSVSVEAFPLRPTMFTAEFLPAKRAICRLLPLPTDRIIGDFCITWDALGLDMHIGASQRRPRSVSVGVGVGLQRGMDISRARRRDPLGCPGSGFCVATRWWRLATLLRTGPTGHPYGAPL</sequence>
<organism evidence="2 3">
    <name type="scientific">Polyporus arcularius HHB13444</name>
    <dbReference type="NCBI Taxonomy" id="1314778"/>
    <lineage>
        <taxon>Eukaryota</taxon>
        <taxon>Fungi</taxon>
        <taxon>Dikarya</taxon>
        <taxon>Basidiomycota</taxon>
        <taxon>Agaricomycotina</taxon>
        <taxon>Agaricomycetes</taxon>
        <taxon>Polyporales</taxon>
        <taxon>Polyporaceae</taxon>
        <taxon>Polyporus</taxon>
    </lineage>
</organism>
<evidence type="ECO:0000256" key="1">
    <source>
        <dbReference type="SAM" id="MobiDB-lite"/>
    </source>
</evidence>
<evidence type="ECO:0000313" key="2">
    <source>
        <dbReference type="EMBL" id="TFK92651.1"/>
    </source>
</evidence>
<reference evidence="2 3" key="1">
    <citation type="journal article" date="2019" name="Nat. Ecol. Evol.">
        <title>Megaphylogeny resolves global patterns of mushroom evolution.</title>
        <authorList>
            <person name="Varga T."/>
            <person name="Krizsan K."/>
            <person name="Foldi C."/>
            <person name="Dima B."/>
            <person name="Sanchez-Garcia M."/>
            <person name="Sanchez-Ramirez S."/>
            <person name="Szollosi G.J."/>
            <person name="Szarkandi J.G."/>
            <person name="Papp V."/>
            <person name="Albert L."/>
            <person name="Andreopoulos W."/>
            <person name="Angelini C."/>
            <person name="Antonin V."/>
            <person name="Barry K.W."/>
            <person name="Bougher N.L."/>
            <person name="Buchanan P."/>
            <person name="Buyck B."/>
            <person name="Bense V."/>
            <person name="Catcheside P."/>
            <person name="Chovatia M."/>
            <person name="Cooper J."/>
            <person name="Damon W."/>
            <person name="Desjardin D."/>
            <person name="Finy P."/>
            <person name="Geml J."/>
            <person name="Haridas S."/>
            <person name="Hughes K."/>
            <person name="Justo A."/>
            <person name="Karasinski D."/>
            <person name="Kautmanova I."/>
            <person name="Kiss B."/>
            <person name="Kocsube S."/>
            <person name="Kotiranta H."/>
            <person name="LaButti K.M."/>
            <person name="Lechner B.E."/>
            <person name="Liimatainen K."/>
            <person name="Lipzen A."/>
            <person name="Lukacs Z."/>
            <person name="Mihaltcheva S."/>
            <person name="Morgado L.N."/>
            <person name="Niskanen T."/>
            <person name="Noordeloos M.E."/>
            <person name="Ohm R.A."/>
            <person name="Ortiz-Santana B."/>
            <person name="Ovrebo C."/>
            <person name="Racz N."/>
            <person name="Riley R."/>
            <person name="Savchenko A."/>
            <person name="Shiryaev A."/>
            <person name="Soop K."/>
            <person name="Spirin V."/>
            <person name="Szebenyi C."/>
            <person name="Tomsovsky M."/>
            <person name="Tulloss R.E."/>
            <person name="Uehling J."/>
            <person name="Grigoriev I.V."/>
            <person name="Vagvolgyi C."/>
            <person name="Papp T."/>
            <person name="Martin F.M."/>
            <person name="Miettinen O."/>
            <person name="Hibbett D.S."/>
            <person name="Nagy L.G."/>
        </authorList>
    </citation>
    <scope>NUCLEOTIDE SEQUENCE [LARGE SCALE GENOMIC DNA]</scope>
    <source>
        <strain evidence="2 3">HHB13444</strain>
    </source>
</reference>
<protein>
    <submittedName>
        <fullName evidence="2">Uncharacterized protein</fullName>
    </submittedName>
</protein>